<dbReference type="InterPro" id="IPR025963">
    <property type="entry name" value="FLgD_Tudor"/>
</dbReference>
<evidence type="ECO:0000259" key="6">
    <source>
        <dbReference type="Pfam" id="PF13860"/>
    </source>
</evidence>
<keyword evidence="3 5" id="KW-1005">Bacterial flagellum biogenesis</keyword>
<keyword evidence="8" id="KW-0966">Cell projection</keyword>
<dbReference type="Pfam" id="PF13860">
    <property type="entry name" value="FlgD_ig"/>
    <property type="match status" value="1"/>
</dbReference>
<dbReference type="Gene3D" id="2.30.30.910">
    <property type="match status" value="1"/>
</dbReference>
<dbReference type="RefSeq" id="WP_092374224.1">
    <property type="nucleotide sequence ID" value="NZ_FORX01000007.1"/>
</dbReference>
<evidence type="ECO:0000256" key="4">
    <source>
        <dbReference type="ARBA" id="ARBA00024746"/>
    </source>
</evidence>
<gene>
    <name evidence="8" type="ORF">SAMN04488082_10748</name>
</gene>
<name>A0A1I3UA45_9BACT</name>
<dbReference type="InterPro" id="IPR025965">
    <property type="entry name" value="FlgD/Vpr_Ig-like"/>
</dbReference>
<dbReference type="GO" id="GO:0044781">
    <property type="term" value="P:bacterial-type flagellum organization"/>
    <property type="evidence" value="ECO:0007669"/>
    <property type="project" value="UniProtKB-UniRule"/>
</dbReference>
<keyword evidence="8" id="KW-0969">Cilium</keyword>
<organism evidence="8 9">
    <name type="scientific">Desulfomicrobium apsheronum</name>
    <dbReference type="NCBI Taxonomy" id="52560"/>
    <lineage>
        <taxon>Bacteria</taxon>
        <taxon>Pseudomonadati</taxon>
        <taxon>Thermodesulfobacteriota</taxon>
        <taxon>Desulfovibrionia</taxon>
        <taxon>Desulfovibrionales</taxon>
        <taxon>Desulfomicrobiaceae</taxon>
        <taxon>Desulfomicrobium</taxon>
    </lineage>
</organism>
<sequence length="226" mass="24533">MIDQILQQQGGFYGADTASKNDVLGKDAFLKLLVTQLQNQDPLNPLDDKEFIAQLAQFSSLEQMTNISEGITSLTDKTAQQDMLSAVNYIGKEVTASGDGITKSGNYVTPVYFTLAGAAAQVYANVYDENNNMVRTEKFSSMQAGEFGFTWDGLDYNGNPANSGQYNVYFSAESPTGATVFVDTEVSGTVTALEQGDGETFFRLSDGRKISFSDIKKVIQPVVAEE</sequence>
<feature type="domain" description="FlgD/Vpr Ig-like" evidence="6">
    <location>
        <begin position="104"/>
        <end position="173"/>
    </location>
</feature>
<protein>
    <recommendedName>
        <fullName evidence="2 5">Basal-body rod modification protein FlgD</fullName>
    </recommendedName>
</protein>
<evidence type="ECO:0000259" key="7">
    <source>
        <dbReference type="Pfam" id="PF13861"/>
    </source>
</evidence>
<dbReference type="Pfam" id="PF03963">
    <property type="entry name" value="FlgD"/>
    <property type="match status" value="1"/>
</dbReference>
<dbReference type="STRING" id="52560.SAMN04488082_10748"/>
<dbReference type="Proteomes" id="UP000198635">
    <property type="component" value="Unassembled WGS sequence"/>
</dbReference>
<dbReference type="EMBL" id="FORX01000007">
    <property type="protein sequence ID" value="SFJ78657.1"/>
    <property type="molecule type" value="Genomic_DNA"/>
</dbReference>
<evidence type="ECO:0000256" key="5">
    <source>
        <dbReference type="RuleBase" id="RU362076"/>
    </source>
</evidence>
<evidence type="ECO:0000256" key="3">
    <source>
        <dbReference type="ARBA" id="ARBA00022795"/>
    </source>
</evidence>
<evidence type="ECO:0000256" key="2">
    <source>
        <dbReference type="ARBA" id="ARBA00016013"/>
    </source>
</evidence>
<dbReference type="OrthoDB" id="9785233at2"/>
<comment type="similarity">
    <text evidence="1 5">Belongs to the FlgD family.</text>
</comment>
<accession>A0A1I3UA45</accession>
<dbReference type="AlphaFoldDB" id="A0A1I3UA45"/>
<dbReference type="Gene3D" id="2.60.40.4070">
    <property type="match status" value="1"/>
</dbReference>
<keyword evidence="9" id="KW-1185">Reference proteome</keyword>
<reference evidence="9" key="1">
    <citation type="submission" date="2016-10" db="EMBL/GenBank/DDBJ databases">
        <authorList>
            <person name="Varghese N."/>
            <person name="Submissions S."/>
        </authorList>
    </citation>
    <scope>NUCLEOTIDE SEQUENCE [LARGE SCALE GENOMIC DNA]</scope>
    <source>
        <strain evidence="9">DSM 5918</strain>
    </source>
</reference>
<dbReference type="Pfam" id="PF13861">
    <property type="entry name" value="FLgD_tudor"/>
    <property type="match status" value="1"/>
</dbReference>
<comment type="function">
    <text evidence="4 5">Required for flagellar hook formation. May act as a scaffolding protein.</text>
</comment>
<feature type="domain" description="FlgD Tudor-like" evidence="7">
    <location>
        <begin position="82"/>
        <end position="216"/>
    </location>
</feature>
<evidence type="ECO:0000313" key="9">
    <source>
        <dbReference type="Proteomes" id="UP000198635"/>
    </source>
</evidence>
<keyword evidence="8" id="KW-0282">Flagellum</keyword>
<evidence type="ECO:0000256" key="1">
    <source>
        <dbReference type="ARBA" id="ARBA00010577"/>
    </source>
</evidence>
<dbReference type="InterPro" id="IPR005648">
    <property type="entry name" value="FlgD"/>
</dbReference>
<evidence type="ECO:0000313" key="8">
    <source>
        <dbReference type="EMBL" id="SFJ78657.1"/>
    </source>
</evidence>
<proteinExistence type="inferred from homology"/>